<dbReference type="Proteomes" id="UP000273105">
    <property type="component" value="Unassembled WGS sequence"/>
</dbReference>
<keyword evidence="5" id="KW-1185">Reference proteome</keyword>
<evidence type="ECO:0000313" key="4">
    <source>
        <dbReference type="Proteomes" id="UP000267166"/>
    </source>
</evidence>
<reference evidence="4 5" key="1">
    <citation type="submission" date="2018-09" db="EMBL/GenBank/DDBJ databases">
        <title>The draft genome of Acinetobacter sp. strains.</title>
        <authorList>
            <person name="Qin J."/>
            <person name="Feng Y."/>
            <person name="Zong Z."/>
        </authorList>
    </citation>
    <scope>NUCLEOTIDE SEQUENCE [LARGE SCALE GENOMIC DNA]</scope>
    <source>
        <strain evidence="3 5">WCHAc060001</strain>
        <strain evidence="2 4">WCHAc060003</strain>
    </source>
</reference>
<comment type="caution">
    <text evidence="1">The sequence shown here is derived from an EMBL/GenBank/DDBJ whole genome shotgun (WGS) entry which is preliminary data.</text>
</comment>
<dbReference type="AlphaFoldDB" id="A0A3A8FWA2"/>
<sequence length="68" mass="7640">MLVKVEDGFYLNTQHIIAVRISKSQSGGFTVATEYTPNSVQKNAVFEKHFDTGLEAEVFLQHLHKAMS</sequence>
<accession>A0A498D365</accession>
<gene>
    <name evidence="1" type="ORF">D7V64_11725</name>
    <name evidence="3" type="ORF">D9K79_04090</name>
    <name evidence="2" type="ORF">D9K80_10490</name>
</gene>
<dbReference type="EMBL" id="RCHD01000023">
    <property type="protein sequence ID" value="RLL34597.1"/>
    <property type="molecule type" value="Genomic_DNA"/>
</dbReference>
<dbReference type="Proteomes" id="UP000281084">
    <property type="component" value="Unassembled WGS sequence"/>
</dbReference>
<protein>
    <submittedName>
        <fullName evidence="1">Uncharacterized protein</fullName>
    </submittedName>
</protein>
<organism evidence="1 6">
    <name type="scientific">Acinetobacter cumulans</name>
    <dbReference type="NCBI Taxonomy" id="2136182"/>
    <lineage>
        <taxon>Bacteria</taxon>
        <taxon>Pseudomonadati</taxon>
        <taxon>Pseudomonadota</taxon>
        <taxon>Gammaproteobacteria</taxon>
        <taxon>Moraxellales</taxon>
        <taxon>Moraxellaceae</taxon>
        <taxon>Acinetobacter</taxon>
    </lineage>
</organism>
<proteinExistence type="predicted"/>
<accession>A0A3A8FWA2</accession>
<evidence type="ECO:0000313" key="1">
    <source>
        <dbReference type="EMBL" id="RKG51167.1"/>
    </source>
</evidence>
<evidence type="ECO:0000313" key="2">
    <source>
        <dbReference type="EMBL" id="RLL34597.1"/>
    </source>
</evidence>
<name>A0A3A8FWA2_9GAMM</name>
<reference evidence="1 6" key="2">
    <citation type="submission" date="2018-09" db="EMBL/GenBank/DDBJ databases">
        <title>The draft genome of Acinetobacter spp. strains.</title>
        <authorList>
            <person name="Qin J."/>
            <person name="Feng Y."/>
            <person name="Zong Z."/>
        </authorList>
    </citation>
    <scope>NUCLEOTIDE SEQUENCE [LARGE SCALE GENOMIC DNA]</scope>
    <source>
        <strain evidence="1 6">WCHAc060002</strain>
    </source>
</reference>
<evidence type="ECO:0000313" key="6">
    <source>
        <dbReference type="Proteomes" id="UP000281084"/>
    </source>
</evidence>
<dbReference type="RefSeq" id="WP_106984924.1">
    <property type="nucleotide sequence ID" value="NZ_CP035934.2"/>
</dbReference>
<evidence type="ECO:0000313" key="3">
    <source>
        <dbReference type="EMBL" id="RLL48875.1"/>
    </source>
</evidence>
<dbReference type="EMBL" id="RCHE01000006">
    <property type="protein sequence ID" value="RLL48875.1"/>
    <property type="molecule type" value="Genomic_DNA"/>
</dbReference>
<evidence type="ECO:0000313" key="5">
    <source>
        <dbReference type="Proteomes" id="UP000273105"/>
    </source>
</evidence>
<dbReference type="Proteomes" id="UP000267166">
    <property type="component" value="Unassembled WGS sequence"/>
</dbReference>
<dbReference type="EMBL" id="RAXZ01000016">
    <property type="protein sequence ID" value="RKG51167.1"/>
    <property type="molecule type" value="Genomic_DNA"/>
</dbReference>